<dbReference type="AlphaFoldDB" id="A0A543FF92"/>
<comment type="caution">
    <text evidence="1">The sequence shown here is derived from an EMBL/GenBank/DDBJ whole genome shotgun (WGS) entry which is preliminary data.</text>
</comment>
<evidence type="ECO:0000313" key="1">
    <source>
        <dbReference type="EMBL" id="TQM32533.1"/>
    </source>
</evidence>
<keyword evidence="2" id="KW-1185">Reference proteome</keyword>
<gene>
    <name evidence="1" type="ORF">FB390_4217</name>
</gene>
<accession>A0A543FF92</accession>
<name>A0A543FF92_9NOCA</name>
<dbReference type="Proteomes" id="UP000316331">
    <property type="component" value="Unassembled WGS sequence"/>
</dbReference>
<protein>
    <recommendedName>
        <fullName evidence="3">SUKH-4 immunity protein of toxin-antitoxin system</fullName>
    </recommendedName>
</protein>
<sequence>MRTRFNVGMTDIDAAAARPTAEWLESCVGADSVWRPAELPEGLRHQESRRFLSTIGYPAVSLSAVRFDSSALPAQGLWEADPDELFGRREPDDDSAPVKYCYGLGVYGNNYTLMLDGELGVVDVYDPSGWDHGDGYRGRAFDSLAELAGAVGTLTRYLARLEEGEEPATVLRELSESVTMSGWADSGFWISAFEHLEDEYGVAGRQA</sequence>
<organism evidence="1 2">
    <name type="scientific">Nocardia bhagyanarayanae</name>
    <dbReference type="NCBI Taxonomy" id="1215925"/>
    <lineage>
        <taxon>Bacteria</taxon>
        <taxon>Bacillati</taxon>
        <taxon>Actinomycetota</taxon>
        <taxon>Actinomycetes</taxon>
        <taxon>Mycobacteriales</taxon>
        <taxon>Nocardiaceae</taxon>
        <taxon>Nocardia</taxon>
    </lineage>
</organism>
<evidence type="ECO:0000313" key="2">
    <source>
        <dbReference type="Proteomes" id="UP000316331"/>
    </source>
</evidence>
<proteinExistence type="predicted"/>
<evidence type="ECO:0008006" key="3">
    <source>
        <dbReference type="Google" id="ProtNLM"/>
    </source>
</evidence>
<reference evidence="1 2" key="1">
    <citation type="submission" date="2019-06" db="EMBL/GenBank/DDBJ databases">
        <title>Sequencing the genomes of 1000 actinobacteria strains.</title>
        <authorList>
            <person name="Klenk H.-P."/>
        </authorList>
    </citation>
    <scope>NUCLEOTIDE SEQUENCE [LARGE SCALE GENOMIC DNA]</scope>
    <source>
        <strain evidence="1 2">DSM 103495</strain>
    </source>
</reference>
<dbReference type="EMBL" id="VFPG01000001">
    <property type="protein sequence ID" value="TQM32533.1"/>
    <property type="molecule type" value="Genomic_DNA"/>
</dbReference>